<gene>
    <name evidence="1" type="ORF">K3G42_011165</name>
</gene>
<dbReference type="EMBL" id="CM037625">
    <property type="protein sequence ID" value="KAH7997983.1"/>
    <property type="molecule type" value="Genomic_DNA"/>
</dbReference>
<name>A0ACB8EY91_9SAUR</name>
<dbReference type="Proteomes" id="UP000827872">
    <property type="component" value="Linkage Group LG12"/>
</dbReference>
<accession>A0ACB8EY91</accession>
<organism evidence="1 2">
    <name type="scientific">Sphaerodactylus townsendi</name>
    <dbReference type="NCBI Taxonomy" id="933632"/>
    <lineage>
        <taxon>Eukaryota</taxon>
        <taxon>Metazoa</taxon>
        <taxon>Chordata</taxon>
        <taxon>Craniata</taxon>
        <taxon>Vertebrata</taxon>
        <taxon>Euteleostomi</taxon>
        <taxon>Lepidosauria</taxon>
        <taxon>Squamata</taxon>
        <taxon>Bifurcata</taxon>
        <taxon>Gekkota</taxon>
        <taxon>Sphaerodactylidae</taxon>
        <taxon>Sphaerodactylus</taxon>
    </lineage>
</organism>
<comment type="caution">
    <text evidence="1">The sequence shown here is derived from an EMBL/GenBank/DDBJ whole genome shotgun (WGS) entry which is preliminary data.</text>
</comment>
<protein>
    <submittedName>
        <fullName evidence="1">Uncharacterized protein</fullName>
    </submittedName>
</protein>
<reference evidence="1" key="1">
    <citation type="submission" date="2021-08" db="EMBL/GenBank/DDBJ databases">
        <title>The first chromosome-level gecko genome reveals the dynamic sex chromosomes of Neotropical dwarf geckos (Sphaerodactylidae: Sphaerodactylus).</title>
        <authorList>
            <person name="Pinto B.J."/>
            <person name="Keating S.E."/>
            <person name="Gamble T."/>
        </authorList>
    </citation>
    <scope>NUCLEOTIDE SEQUENCE</scope>
    <source>
        <strain evidence="1">TG3544</strain>
    </source>
</reference>
<keyword evidence="2" id="KW-1185">Reference proteome</keyword>
<proteinExistence type="predicted"/>
<sequence>MDTDEEQDEEEEEDDQYTYEVPPSEGHNKRLAPAKQQEAAENVYLDRPTLRRFSEPNNFLQTKPSLLPSKHGAQSSSEEELTKLQSIEKDPFPSLKDEEESTYLEFEPSPAPLPCKLHYPPLPFPVFTRPLKQLSSVPFSPTLGQRSPRLEPYRTLQRTHLRDPSVQNKSWYAGSCDRHTAEAALLRFNKDSAYMVRQSSGHGWNQPYTLVVLYKSRVYNIPIRYLEGSHQYTLGKDGKSHEELFDNISCIIQSYTERPLVLIDGTTSTKEQTCLLFPVKP</sequence>
<evidence type="ECO:0000313" key="2">
    <source>
        <dbReference type="Proteomes" id="UP000827872"/>
    </source>
</evidence>
<evidence type="ECO:0000313" key="1">
    <source>
        <dbReference type="EMBL" id="KAH7997983.1"/>
    </source>
</evidence>